<dbReference type="Proteomes" id="UP001589896">
    <property type="component" value="Unassembled WGS sequence"/>
</dbReference>
<feature type="region of interest" description="Disordered" evidence="1">
    <location>
        <begin position="786"/>
        <end position="806"/>
    </location>
</feature>
<dbReference type="Gene3D" id="3.30.300.30">
    <property type="match status" value="1"/>
</dbReference>
<dbReference type="Gene3D" id="3.40.50.980">
    <property type="match status" value="2"/>
</dbReference>
<feature type="compositionally biased region" description="Basic and acidic residues" evidence="1">
    <location>
        <begin position="920"/>
        <end position="930"/>
    </location>
</feature>
<proteinExistence type="predicted"/>
<dbReference type="InterPro" id="IPR045851">
    <property type="entry name" value="AMP-bd_C_sf"/>
</dbReference>
<name>A0ABV6RRH3_9GAMM</name>
<dbReference type="InterPro" id="IPR009081">
    <property type="entry name" value="PP-bd_ACP"/>
</dbReference>
<dbReference type="EMBL" id="JBHLTG010000004">
    <property type="protein sequence ID" value="MFC0679580.1"/>
    <property type="molecule type" value="Genomic_DNA"/>
</dbReference>
<dbReference type="InterPro" id="IPR036736">
    <property type="entry name" value="ACP-like_sf"/>
</dbReference>
<evidence type="ECO:0000313" key="4">
    <source>
        <dbReference type="Proteomes" id="UP001589896"/>
    </source>
</evidence>
<dbReference type="Pfam" id="PF00668">
    <property type="entry name" value="Condensation"/>
    <property type="match status" value="1"/>
</dbReference>
<comment type="caution">
    <text evidence="3">The sequence shown here is derived from an EMBL/GenBank/DDBJ whole genome shotgun (WGS) entry which is preliminary data.</text>
</comment>
<dbReference type="CDD" id="cd17651">
    <property type="entry name" value="A_NRPS_VisG_like"/>
    <property type="match status" value="1"/>
</dbReference>
<dbReference type="Gene3D" id="1.10.1200.10">
    <property type="entry name" value="ACP-like"/>
    <property type="match status" value="1"/>
</dbReference>
<keyword evidence="4" id="KW-1185">Reference proteome</keyword>
<accession>A0ABV6RRH3</accession>
<dbReference type="InterPro" id="IPR020845">
    <property type="entry name" value="AMP-binding_CS"/>
</dbReference>
<protein>
    <submittedName>
        <fullName evidence="3">Amino acid adenylation domain-containing protein</fullName>
    </submittedName>
</protein>
<dbReference type="SUPFAM" id="SSF56801">
    <property type="entry name" value="Acetyl-CoA synthetase-like"/>
    <property type="match status" value="1"/>
</dbReference>
<organism evidence="3 4">
    <name type="scientific">Lysobacter korlensis</name>
    <dbReference type="NCBI Taxonomy" id="553636"/>
    <lineage>
        <taxon>Bacteria</taxon>
        <taxon>Pseudomonadati</taxon>
        <taxon>Pseudomonadota</taxon>
        <taxon>Gammaproteobacteria</taxon>
        <taxon>Lysobacterales</taxon>
        <taxon>Lysobacteraceae</taxon>
        <taxon>Lysobacter</taxon>
    </lineage>
</organism>
<evidence type="ECO:0000313" key="3">
    <source>
        <dbReference type="EMBL" id="MFC0679580.1"/>
    </source>
</evidence>
<dbReference type="PROSITE" id="PS50075">
    <property type="entry name" value="CARRIER"/>
    <property type="match status" value="1"/>
</dbReference>
<dbReference type="InterPro" id="IPR010071">
    <property type="entry name" value="AA_adenyl_dom"/>
</dbReference>
<dbReference type="PANTHER" id="PTHR45527:SF1">
    <property type="entry name" value="FATTY ACID SYNTHASE"/>
    <property type="match status" value="1"/>
</dbReference>
<sequence>MSSGPVPHSRALASEAHAAPEGQAESMIALMTLLELPTDRPRAAVRSHAGGSVPFVLSPELANGLRGLSQRHGTTLFTTVLAGWSVLMSRLGGQDEVAIGTRVANHQRVESESLIGALSDTPTLRISPQGASSVAELLAQVRTTTLHQDAPSKQAAKALQSARSRDHSPVFRAMLLLDDTPGGDAAELPGLALSAVETTHMTSHPDLTLSLSAAGDELAGRLHYASDLFDAQTIERWSRHLVTLLEAMVADDHQRVSALPLLDAEQRRQLLVAFNDAVAAYPREQLVHQLFEQQVQADPAAIAVVYQDRTLTYGELNCRANRLAHRLIELGVRPDDRVAVCMERSLEMVIGLLGILKAGGAYVPLDPAVPMDRLVYMLEDSAPAALVSHVDQRELVRSALATIAGLPTIELGGAEAEQPATAPDHNPVASALGLTTTHLAYVLYTSGSTGVPKGVEMPHRALVNLLGWQARHSGISTRHVLQFSALGFDVAFQEIFSTLTSGGTLRLLDESIRRDPVRLAEFIRDSKVETIFLPFVALQGLVAAAQQVEGALDHLTDVVTAGEQLLASPAIRAAFVASTGRRLHNHYGPTETHVASTLLLPPDSECWEDRPSIGRPIGNTCIYVLDAAGQLAPLGVVGEICIGGAGVARGYRNRPDLTAERFVRDPFAPDPDARMYRTGDLGRWRADGTLEYVGRNDFQVKIRGFRVELGEIEATLARHPAVGNAVVVAREDVPGERKLVAYVVPNGPLPSASDLREHLSATLPDYMVPANFVRMDAMPVTPNGKLDRTALPAPGRDRPTLSSQHEAGRDALEQGLCELFGEVLRIDGVGRLDSFFELGGDSVQAIWMVERIRRMDAARINTTGASRVAVTTVLAHPTPAALAAALRKEEGEATQRPNQAGQADAGATKRVGVATYDLRQPPRPDARLGRDAQGNPAWFIPNPDAPGKFMKLSP</sequence>
<dbReference type="PROSITE" id="PS00455">
    <property type="entry name" value="AMP_BINDING"/>
    <property type="match status" value="1"/>
</dbReference>
<feature type="region of interest" description="Disordered" evidence="1">
    <location>
        <begin position="889"/>
        <end position="954"/>
    </location>
</feature>
<feature type="domain" description="Carrier" evidence="2">
    <location>
        <begin position="807"/>
        <end position="890"/>
    </location>
</feature>
<dbReference type="InterPro" id="IPR025110">
    <property type="entry name" value="AMP-bd_C"/>
</dbReference>
<dbReference type="SUPFAM" id="SSF52777">
    <property type="entry name" value="CoA-dependent acyltransferases"/>
    <property type="match status" value="1"/>
</dbReference>
<dbReference type="InterPro" id="IPR023213">
    <property type="entry name" value="CAT-like_dom_sf"/>
</dbReference>
<dbReference type="PANTHER" id="PTHR45527">
    <property type="entry name" value="NONRIBOSOMAL PEPTIDE SYNTHETASE"/>
    <property type="match status" value="1"/>
</dbReference>
<dbReference type="InterPro" id="IPR001242">
    <property type="entry name" value="Condensation_dom"/>
</dbReference>
<evidence type="ECO:0000259" key="2">
    <source>
        <dbReference type="PROSITE" id="PS50075"/>
    </source>
</evidence>
<dbReference type="Gene3D" id="2.30.38.10">
    <property type="entry name" value="Luciferase, Domain 3"/>
    <property type="match status" value="1"/>
</dbReference>
<dbReference type="NCBIfam" id="TIGR01733">
    <property type="entry name" value="AA-adenyl-dom"/>
    <property type="match status" value="1"/>
</dbReference>
<dbReference type="InterPro" id="IPR000873">
    <property type="entry name" value="AMP-dep_synth/lig_dom"/>
</dbReference>
<dbReference type="Pfam" id="PF13193">
    <property type="entry name" value="AMP-binding_C"/>
    <property type="match status" value="1"/>
</dbReference>
<dbReference type="Gene3D" id="3.30.559.10">
    <property type="entry name" value="Chloramphenicol acetyltransferase-like domain"/>
    <property type="match status" value="1"/>
</dbReference>
<dbReference type="Gene3D" id="3.30.559.30">
    <property type="entry name" value="Nonribosomal peptide synthetase, condensation domain"/>
    <property type="match status" value="1"/>
</dbReference>
<reference evidence="3 4" key="1">
    <citation type="submission" date="2024-09" db="EMBL/GenBank/DDBJ databases">
        <authorList>
            <person name="Sun Q."/>
            <person name="Mori K."/>
        </authorList>
    </citation>
    <scope>NUCLEOTIDE SEQUENCE [LARGE SCALE GENOMIC DNA]</scope>
    <source>
        <strain evidence="3 4">KCTC 23076</strain>
    </source>
</reference>
<dbReference type="Pfam" id="PF00501">
    <property type="entry name" value="AMP-binding"/>
    <property type="match status" value="1"/>
</dbReference>
<dbReference type="SUPFAM" id="SSF47336">
    <property type="entry name" value="ACP-like"/>
    <property type="match status" value="1"/>
</dbReference>
<dbReference type="RefSeq" id="WP_386670497.1">
    <property type="nucleotide sequence ID" value="NZ_JBHLTG010000004.1"/>
</dbReference>
<feature type="region of interest" description="Disordered" evidence="1">
    <location>
        <begin position="1"/>
        <end position="20"/>
    </location>
</feature>
<gene>
    <name evidence="3" type="ORF">ACFFGH_17220</name>
</gene>
<dbReference type="Pfam" id="PF00550">
    <property type="entry name" value="PP-binding"/>
    <property type="match status" value="1"/>
</dbReference>
<evidence type="ECO:0000256" key="1">
    <source>
        <dbReference type="SAM" id="MobiDB-lite"/>
    </source>
</evidence>